<organism evidence="3 4">
    <name type="scientific">Rapidithrix thailandica</name>
    <dbReference type="NCBI Taxonomy" id="413964"/>
    <lineage>
        <taxon>Bacteria</taxon>
        <taxon>Pseudomonadati</taxon>
        <taxon>Bacteroidota</taxon>
        <taxon>Cytophagia</taxon>
        <taxon>Cytophagales</taxon>
        <taxon>Flammeovirgaceae</taxon>
        <taxon>Rapidithrix</taxon>
    </lineage>
</organism>
<keyword evidence="4" id="KW-1185">Reference proteome</keyword>
<dbReference type="CDD" id="cd08587">
    <property type="entry name" value="PI-PLCXDc_like"/>
    <property type="match status" value="1"/>
</dbReference>
<dbReference type="AlphaFoldDB" id="A0AAW9SH91"/>
<dbReference type="Proteomes" id="UP001403385">
    <property type="component" value="Unassembled WGS sequence"/>
</dbReference>
<dbReference type="InterPro" id="IPR017946">
    <property type="entry name" value="PLC-like_Pdiesterase_TIM-brl"/>
</dbReference>
<dbReference type="InterPro" id="IPR058502">
    <property type="entry name" value="PLL-like_beta-prop"/>
</dbReference>
<dbReference type="Pfam" id="PF26607">
    <property type="entry name" value="DUF8189"/>
    <property type="match status" value="1"/>
</dbReference>
<dbReference type="Gene3D" id="3.20.20.190">
    <property type="entry name" value="Phosphatidylinositol (PI) phosphodiesterase"/>
    <property type="match status" value="1"/>
</dbReference>
<dbReference type="PROSITE" id="PS51257">
    <property type="entry name" value="PROKAR_LIPOPROTEIN"/>
    <property type="match status" value="1"/>
</dbReference>
<keyword evidence="3" id="KW-0378">Hydrolase</keyword>
<dbReference type="InterPro" id="IPR051057">
    <property type="entry name" value="PI-PLC_domain"/>
</dbReference>
<evidence type="ECO:0000259" key="2">
    <source>
        <dbReference type="Pfam" id="PF26607"/>
    </source>
</evidence>
<dbReference type="RefSeq" id="WP_346824468.1">
    <property type="nucleotide sequence ID" value="NZ_JBDKWZ010000025.1"/>
</dbReference>
<dbReference type="EMBL" id="JBDKWZ010000025">
    <property type="protein sequence ID" value="MEN7551689.1"/>
    <property type="molecule type" value="Genomic_DNA"/>
</dbReference>
<dbReference type="EC" id="3.1.4.-" evidence="3"/>
<sequence>MKRYLKMLFCFALAILSMAACKNELLDTPEDEEANQIRKIANSGFIQSPLPDPDKDVNFGLATNYTTGAYPGIGIHHNVTPFGDHVYSMVEVHEEGGSGHKLFYRIGKSNQMDIDWYGSKNYSTGVTPQVAYNGSKIVEVHKSQNNNGLWYMVGEITGPGIIQWGSSIKYDEGKYPSVAIMNDYVVEVHKSQNNDGLWYRVGKVNSSAKTISWGSSVRYGYGAHPRIAINNYGTVVEVHESNNALWYRIGTLNTSAKTISWKSNGYGYTTGLYPSVALTDNNEVIEVHMEGNWLKKKQGTISDDNIFWYSTQKFDSGTKPAIAIAADGSMAVQAHQSANDRTLWATTSLFIDRSTWMTDSYDLLRGKKLKDICLPGTHDSGTHKLYDDMACPPVNIPLGKIGRVKELAKAQRLSIKGQLDAGVRFFDIRPAFKNNQYHTYHTILATKMDEILGDFKNYLNSLPGNSHELVIIRFNKFCFGTSKTVRHAEFVEKVQNALGDYLYDDASGNYADTPFSTFVGNGPRVLIIYQDDISKEKGFVFANKIKDQGGSFSDKVDYNAMRNDQLTKLQSNSKKIFKLCWTLTPDFSTAIDIFDHPTLEELSRQANRNLRGFVAEYGKQYRINILNTDFTEDASATDCAIMLNRH</sequence>
<evidence type="ECO:0000313" key="3">
    <source>
        <dbReference type="EMBL" id="MEN7551689.1"/>
    </source>
</evidence>
<dbReference type="PANTHER" id="PTHR13593:SF113">
    <property type="entry name" value="SI:DKEY-266F7.9"/>
    <property type="match status" value="1"/>
</dbReference>
<evidence type="ECO:0000256" key="1">
    <source>
        <dbReference type="SAM" id="SignalP"/>
    </source>
</evidence>
<feature type="signal peptide" evidence="1">
    <location>
        <begin position="1"/>
        <end position="19"/>
    </location>
</feature>
<dbReference type="SUPFAM" id="SSF51695">
    <property type="entry name" value="PLC-like phosphodiesterases"/>
    <property type="match status" value="1"/>
</dbReference>
<dbReference type="GO" id="GO:0006629">
    <property type="term" value="P:lipid metabolic process"/>
    <property type="evidence" value="ECO:0007669"/>
    <property type="project" value="InterPro"/>
</dbReference>
<dbReference type="PROSITE" id="PS50007">
    <property type="entry name" value="PIPLC_X_DOMAIN"/>
    <property type="match status" value="1"/>
</dbReference>
<accession>A0AAW9SH91</accession>
<protein>
    <submittedName>
        <fullName evidence="3">Phosphatidylinositol-specific phospholipase C domain-containing protein</fullName>
        <ecNumber evidence="3">3.1.4.-</ecNumber>
    </submittedName>
</protein>
<feature type="chain" id="PRO_5043600571" evidence="1">
    <location>
        <begin position="20"/>
        <end position="646"/>
    </location>
</feature>
<feature type="domain" description="PLL-like beta propeller" evidence="2">
    <location>
        <begin position="111"/>
        <end position="348"/>
    </location>
</feature>
<dbReference type="GO" id="GO:0008081">
    <property type="term" value="F:phosphoric diester hydrolase activity"/>
    <property type="evidence" value="ECO:0007669"/>
    <property type="project" value="InterPro"/>
</dbReference>
<keyword evidence="1" id="KW-0732">Signal</keyword>
<name>A0AAW9SH91_9BACT</name>
<proteinExistence type="predicted"/>
<comment type="caution">
    <text evidence="3">The sequence shown here is derived from an EMBL/GenBank/DDBJ whole genome shotgun (WGS) entry which is preliminary data.</text>
</comment>
<reference evidence="3 4" key="1">
    <citation type="submission" date="2024-04" db="EMBL/GenBank/DDBJ databases">
        <title>Novel genus in family Flammeovirgaceae.</title>
        <authorList>
            <person name="Nguyen T.H."/>
            <person name="Vuong T.Q."/>
            <person name="Le H."/>
            <person name="Kim S.-G."/>
        </authorList>
    </citation>
    <scope>NUCLEOTIDE SEQUENCE [LARGE SCALE GENOMIC DNA]</scope>
    <source>
        <strain evidence="3 4">JCM 23209</strain>
    </source>
</reference>
<evidence type="ECO:0000313" key="4">
    <source>
        <dbReference type="Proteomes" id="UP001403385"/>
    </source>
</evidence>
<dbReference type="PANTHER" id="PTHR13593">
    <property type="match status" value="1"/>
</dbReference>
<gene>
    <name evidence="3" type="ORF">AAG747_27485</name>
</gene>